<evidence type="ECO:0000256" key="8">
    <source>
        <dbReference type="ARBA" id="ARBA00023295"/>
    </source>
</evidence>
<feature type="binding site" evidence="9">
    <location>
        <position position="69"/>
    </location>
    <ligand>
        <name>Mn(2+)</name>
        <dbReference type="ChEBI" id="CHEBI:29035"/>
    </ligand>
</feature>
<evidence type="ECO:0000256" key="7">
    <source>
        <dbReference type="ARBA" id="ARBA00023277"/>
    </source>
</evidence>
<gene>
    <name evidence="11" type="ORF">AVDCRST_MAG26-2566</name>
</gene>
<keyword evidence="9" id="KW-0533">Nickel</keyword>
<dbReference type="GO" id="GO:0046872">
    <property type="term" value="F:metal ion binding"/>
    <property type="evidence" value="ECO:0007669"/>
    <property type="project" value="UniProtKB-KW"/>
</dbReference>
<dbReference type="InterPro" id="IPR022616">
    <property type="entry name" value="Glyco_hydro_4_C"/>
</dbReference>
<dbReference type="Gene3D" id="3.90.1820.10">
    <property type="entry name" value="AglA-like glucosidase"/>
    <property type="match status" value="1"/>
</dbReference>
<comment type="cofactor">
    <cofactor evidence="1">
        <name>NAD(+)</name>
        <dbReference type="ChEBI" id="CHEBI:57540"/>
    </cofactor>
</comment>
<dbReference type="InterPro" id="IPR001088">
    <property type="entry name" value="Glyco_hydro_4"/>
</dbReference>
<dbReference type="EMBL" id="CADCTK010000590">
    <property type="protein sequence ID" value="CAA9266009.1"/>
    <property type="molecule type" value="Genomic_DNA"/>
</dbReference>
<evidence type="ECO:0000313" key="11">
    <source>
        <dbReference type="EMBL" id="CAA9266009.1"/>
    </source>
</evidence>
<proteinExistence type="predicted"/>
<evidence type="ECO:0000256" key="9">
    <source>
        <dbReference type="PIRSR" id="PIRSR601088-3"/>
    </source>
</evidence>
<keyword evidence="4 11" id="KW-0378">Hydrolase</keyword>
<accession>A0A6J4IZ05</accession>
<feature type="domain" description="Glycosyl hydrolase family 4 C-terminal" evidence="10">
    <location>
        <begin position="65"/>
        <end position="275"/>
    </location>
</feature>
<keyword evidence="9" id="KW-0170">Cobalt</keyword>
<keyword evidence="7" id="KW-0119">Carbohydrate metabolism</keyword>
<evidence type="ECO:0000259" key="10">
    <source>
        <dbReference type="Pfam" id="PF11975"/>
    </source>
</evidence>
<keyword evidence="5" id="KW-0520">NAD</keyword>
<dbReference type="SUPFAM" id="SSF56327">
    <property type="entry name" value="LDH C-terminal domain-like"/>
    <property type="match status" value="1"/>
</dbReference>
<comment type="cofactor">
    <cofactor evidence="2">
        <name>Mn(2+)</name>
        <dbReference type="ChEBI" id="CHEBI:29035"/>
    </cofactor>
</comment>
<dbReference type="GO" id="GO:0016616">
    <property type="term" value="F:oxidoreductase activity, acting on the CH-OH group of donors, NAD or NADP as acceptor"/>
    <property type="evidence" value="ECO:0007669"/>
    <property type="project" value="InterPro"/>
</dbReference>
<sequence>MRICDAVARYSRVKVVGLCHGILIGYGLVGTLLQDYLEVSPHVDAGERWMQSFQRSVDRLDIRAAGLNHFIWMLGLHDRQTGEDLYPLLREKAVALPAAQMPLNRQLLQTFGLFPLLDASHLCEYLPWMSDPVTRSWEKYGIHLWDWDAAEKGREQGHAEIARMADGRMEIDHLRSADSEGALEIVENIAAAGTHYHLAVNLPNRGYIANLPDGAIVELPGVVSGSGVHGIGMGSLPEPIAELCRREISVMRLCVDAAIHGDRQSALQCLLLDPVMRDIDTAQQILDAYLDAYREHLPQFWR</sequence>
<dbReference type="InterPro" id="IPR053715">
    <property type="entry name" value="GH4_Enzyme_sf"/>
</dbReference>
<organism evidence="11">
    <name type="scientific">uncultured Chloroflexia bacterium</name>
    <dbReference type="NCBI Taxonomy" id="1672391"/>
    <lineage>
        <taxon>Bacteria</taxon>
        <taxon>Bacillati</taxon>
        <taxon>Chloroflexota</taxon>
        <taxon>Chloroflexia</taxon>
        <taxon>environmental samples</taxon>
    </lineage>
</organism>
<evidence type="ECO:0000256" key="2">
    <source>
        <dbReference type="ARBA" id="ARBA00001936"/>
    </source>
</evidence>
<keyword evidence="6 9" id="KW-0464">Manganese</keyword>
<dbReference type="GO" id="GO:0004557">
    <property type="term" value="F:alpha-galactosidase activity"/>
    <property type="evidence" value="ECO:0007669"/>
    <property type="project" value="UniProtKB-EC"/>
</dbReference>
<dbReference type="InterPro" id="IPR015955">
    <property type="entry name" value="Lactate_DH/Glyco_Ohase_4_C"/>
</dbReference>
<keyword evidence="9" id="KW-0408">Iron</keyword>
<dbReference type="PANTHER" id="PTHR32092">
    <property type="entry name" value="6-PHOSPHO-BETA-GLUCOSIDASE-RELATED"/>
    <property type="match status" value="1"/>
</dbReference>
<evidence type="ECO:0000256" key="1">
    <source>
        <dbReference type="ARBA" id="ARBA00001911"/>
    </source>
</evidence>
<feature type="binding site" evidence="9">
    <location>
        <position position="19"/>
    </location>
    <ligand>
        <name>Mn(2+)</name>
        <dbReference type="ChEBI" id="CHEBI:29035"/>
    </ligand>
</feature>
<dbReference type="EC" id="3.2.1.22" evidence="11"/>
<protein>
    <submittedName>
        <fullName evidence="11">Alpha-galactosidase</fullName>
        <ecNumber evidence="11">3.2.1.22</ecNumber>
    </submittedName>
</protein>
<name>A0A6J4IZ05_9CHLR</name>
<evidence type="ECO:0000256" key="4">
    <source>
        <dbReference type="ARBA" id="ARBA00022801"/>
    </source>
</evidence>
<evidence type="ECO:0000256" key="5">
    <source>
        <dbReference type="ARBA" id="ARBA00023027"/>
    </source>
</evidence>
<keyword evidence="8 11" id="KW-0326">Glycosidase</keyword>
<reference evidence="11" key="1">
    <citation type="submission" date="2020-02" db="EMBL/GenBank/DDBJ databases">
        <authorList>
            <person name="Meier V. D."/>
        </authorList>
    </citation>
    <scope>NUCLEOTIDE SEQUENCE</scope>
    <source>
        <strain evidence="11">AVDCRST_MAG26</strain>
    </source>
</reference>
<dbReference type="Pfam" id="PF11975">
    <property type="entry name" value="Glyco_hydro_4C"/>
    <property type="match status" value="1"/>
</dbReference>
<dbReference type="AlphaFoldDB" id="A0A6J4IZ05"/>
<evidence type="ECO:0000256" key="3">
    <source>
        <dbReference type="ARBA" id="ARBA00022723"/>
    </source>
</evidence>
<dbReference type="GO" id="GO:0005975">
    <property type="term" value="P:carbohydrate metabolic process"/>
    <property type="evidence" value="ECO:0007669"/>
    <property type="project" value="InterPro"/>
</dbReference>
<keyword evidence="3 9" id="KW-0479">Metal-binding</keyword>
<evidence type="ECO:0000256" key="6">
    <source>
        <dbReference type="ARBA" id="ARBA00023211"/>
    </source>
</evidence>